<sequence length="326" mass="37502">MEVDWSGLINQRRLDTLLERLVQLNKFETKQEEERLQRRLQLVEKSCCQINRLSVFLLLGSYLCLHWDAFWRINRSYSIHQNIDSTYCVAEKNVIFQHNILQGRYIDSQSKHVNIQIANVNNQGLSNIDGMDSINGKQQPESKLGFRIHRIVMGQQELNNSISTEEKKEDDQIIKDINEQSNTQQIHKNQRISQKIRRNPARTSPIRSRSITQKIAEQAKRSISAKYGLEQLNQVNMQSSSGNSIGDSESILKQTTKLLDSNQLGVNSDGCQSSWLGNRDSEREIRDLDFLLDYIRKLAPARDQGDLKPERIMAIAATLTMAFTVS</sequence>
<protein>
    <submittedName>
        <fullName evidence="2">Uncharacterized protein</fullName>
    </submittedName>
</protein>
<dbReference type="AlphaFoldDB" id="A0A5J4WUY5"/>
<accession>A0A5J4WUY5</accession>
<evidence type="ECO:0000313" key="2">
    <source>
        <dbReference type="EMBL" id="KAA6397999.1"/>
    </source>
</evidence>
<feature type="compositionally biased region" description="Basic residues" evidence="1">
    <location>
        <begin position="188"/>
        <end position="200"/>
    </location>
</feature>
<dbReference type="Proteomes" id="UP000324800">
    <property type="component" value="Unassembled WGS sequence"/>
</dbReference>
<feature type="region of interest" description="Disordered" evidence="1">
    <location>
        <begin position="180"/>
        <end position="210"/>
    </location>
</feature>
<comment type="caution">
    <text evidence="2">The sequence shown here is derived from an EMBL/GenBank/DDBJ whole genome shotgun (WGS) entry which is preliminary data.</text>
</comment>
<organism evidence="2 3">
    <name type="scientific">Streblomastix strix</name>
    <dbReference type="NCBI Taxonomy" id="222440"/>
    <lineage>
        <taxon>Eukaryota</taxon>
        <taxon>Metamonada</taxon>
        <taxon>Preaxostyla</taxon>
        <taxon>Oxymonadida</taxon>
        <taxon>Streblomastigidae</taxon>
        <taxon>Streblomastix</taxon>
    </lineage>
</organism>
<reference evidence="2 3" key="1">
    <citation type="submission" date="2019-03" db="EMBL/GenBank/DDBJ databases">
        <title>Single cell metagenomics reveals metabolic interactions within the superorganism composed of flagellate Streblomastix strix and complex community of Bacteroidetes bacteria on its surface.</title>
        <authorList>
            <person name="Treitli S.C."/>
            <person name="Kolisko M."/>
            <person name="Husnik F."/>
            <person name="Keeling P."/>
            <person name="Hampl V."/>
        </authorList>
    </citation>
    <scope>NUCLEOTIDE SEQUENCE [LARGE SCALE GENOMIC DNA]</scope>
    <source>
        <strain evidence="2">ST1C</strain>
    </source>
</reference>
<evidence type="ECO:0000313" key="3">
    <source>
        <dbReference type="Proteomes" id="UP000324800"/>
    </source>
</evidence>
<gene>
    <name evidence="2" type="ORF">EZS28_006473</name>
</gene>
<name>A0A5J4WUY5_9EUKA</name>
<proteinExistence type="predicted"/>
<feature type="compositionally biased region" description="Polar residues" evidence="1">
    <location>
        <begin position="201"/>
        <end position="210"/>
    </location>
</feature>
<dbReference type="EMBL" id="SNRW01001055">
    <property type="protein sequence ID" value="KAA6397999.1"/>
    <property type="molecule type" value="Genomic_DNA"/>
</dbReference>
<evidence type="ECO:0000256" key="1">
    <source>
        <dbReference type="SAM" id="MobiDB-lite"/>
    </source>
</evidence>